<reference evidence="2" key="1">
    <citation type="journal article" date="2023" name="G3 (Bethesda)">
        <title>Genome assembly and association tests identify interacting loci associated with vigor, precocity, and sex in interspecific pistachio rootstocks.</title>
        <authorList>
            <person name="Palmer W."/>
            <person name="Jacygrad E."/>
            <person name="Sagayaradj S."/>
            <person name="Cavanaugh K."/>
            <person name="Han R."/>
            <person name="Bertier L."/>
            <person name="Beede B."/>
            <person name="Kafkas S."/>
            <person name="Golino D."/>
            <person name="Preece J."/>
            <person name="Michelmore R."/>
        </authorList>
    </citation>
    <scope>NUCLEOTIDE SEQUENCE [LARGE SCALE GENOMIC DNA]</scope>
</reference>
<keyword evidence="2" id="KW-1185">Reference proteome</keyword>
<gene>
    <name evidence="1" type="ORF">Patl1_26747</name>
</gene>
<comment type="caution">
    <text evidence="1">The sequence shown here is derived from an EMBL/GenBank/DDBJ whole genome shotgun (WGS) entry which is preliminary data.</text>
</comment>
<accession>A0ACC1B4X8</accession>
<protein>
    <submittedName>
        <fullName evidence="1">Uncharacterized protein</fullName>
    </submittedName>
</protein>
<evidence type="ECO:0000313" key="1">
    <source>
        <dbReference type="EMBL" id="KAJ0093951.1"/>
    </source>
</evidence>
<organism evidence="1 2">
    <name type="scientific">Pistacia atlantica</name>
    <dbReference type="NCBI Taxonomy" id="434234"/>
    <lineage>
        <taxon>Eukaryota</taxon>
        <taxon>Viridiplantae</taxon>
        <taxon>Streptophyta</taxon>
        <taxon>Embryophyta</taxon>
        <taxon>Tracheophyta</taxon>
        <taxon>Spermatophyta</taxon>
        <taxon>Magnoliopsida</taxon>
        <taxon>eudicotyledons</taxon>
        <taxon>Gunneridae</taxon>
        <taxon>Pentapetalae</taxon>
        <taxon>rosids</taxon>
        <taxon>malvids</taxon>
        <taxon>Sapindales</taxon>
        <taxon>Anacardiaceae</taxon>
        <taxon>Pistacia</taxon>
    </lineage>
</organism>
<sequence length="174" mass="19083">MQALSAVIVGADTNTTTERLLFELVSATQNLIPDSTDGIVGHVREMGLQYFLSKMVTEKIANNILQCCEETFSKLGVADWNSLFYVVHRGGPSILRALEGKLGRKEETLEASWSVLGEYGNMWSCSVLLILEEMRKRSMEKAKSATGDGLKCGDLFAFEPGLTVETIVLPSFGL</sequence>
<dbReference type="Proteomes" id="UP001164250">
    <property type="component" value="Chromosome 7"/>
</dbReference>
<name>A0ACC1B4X8_9ROSI</name>
<proteinExistence type="predicted"/>
<dbReference type="EMBL" id="CM047903">
    <property type="protein sequence ID" value="KAJ0093951.1"/>
    <property type="molecule type" value="Genomic_DNA"/>
</dbReference>
<evidence type="ECO:0000313" key="2">
    <source>
        <dbReference type="Proteomes" id="UP001164250"/>
    </source>
</evidence>